<keyword evidence="5" id="KW-1185">Reference proteome</keyword>
<evidence type="ECO:0000256" key="2">
    <source>
        <dbReference type="PROSITE-ProRule" id="PRU00708"/>
    </source>
</evidence>
<feature type="repeat" description="PPR" evidence="2">
    <location>
        <begin position="230"/>
        <end position="264"/>
    </location>
</feature>
<evidence type="ECO:0008006" key="6">
    <source>
        <dbReference type="Google" id="ProtNLM"/>
    </source>
</evidence>
<dbReference type="InterPro" id="IPR002885">
    <property type="entry name" value="PPR_rpt"/>
</dbReference>
<proteinExistence type="predicted"/>
<dbReference type="Gene3D" id="1.25.40.10">
    <property type="entry name" value="Tetratricopeptide repeat domain"/>
    <property type="match status" value="3"/>
</dbReference>
<reference evidence="4" key="1">
    <citation type="submission" date="2018-01" db="EMBL/GenBank/DDBJ databases">
        <authorList>
            <person name="Mao J.F."/>
        </authorList>
    </citation>
    <scope>NUCLEOTIDE SEQUENCE</scope>
    <source>
        <strain evidence="4">Huo1</strain>
        <tissue evidence="4">Leaf</tissue>
    </source>
</reference>
<dbReference type="NCBIfam" id="TIGR00756">
    <property type="entry name" value="PPR"/>
    <property type="match status" value="3"/>
</dbReference>
<protein>
    <recommendedName>
        <fullName evidence="6">Pentatricopeptide repeat domain-containing protein 1</fullName>
    </recommendedName>
</protein>
<sequence>MAAETSSSHNSIPPSRFPTHHGAADIHPQARILCEIVATAPTHEVEGRLASSQIQPEPEFVQQVLKHSYNYPAAAAKFFRWTGLVQRHTPYSWNLMVDLLGKNKLFDPMWDAIRSMKQEGLLSLTTFVSVFENYCIAGRFNDAVLTFDVLEGYGIPPDIVAVNSLLSAMCREDNRTAKALEFFERIKGKIHPDADTYSILLEGCEKEGNVAKAKITFGEMVIRVGWSPEYMFAYDALLNTLVRASQGDEAIKFLQVMKGKNCLPGLRFFSNALDTFAKQNDSAHAIMLWDIMVGSGLTPDLMMHNVMISLLTSSNDIDNAFRLLDEMVFHGAFPNSLTYNMIFGCLIKNRKVREVGKFFLEMIKNEWDPTPANFAAAIKVLFDGDDPEMAIELWKYMSKNSISPRDDSGNAVLLGLCNLGRLSDLRRFAEKMIDEKIIIHESTMTKVKNAFYKQGKGSHEIYDTISRKWKSSCLQA</sequence>
<dbReference type="OrthoDB" id="1911504at2759"/>
<reference evidence="4" key="2">
    <citation type="submission" date="2020-08" db="EMBL/GenBank/DDBJ databases">
        <title>Plant Genome Project.</title>
        <authorList>
            <person name="Zhang R.-G."/>
        </authorList>
    </citation>
    <scope>NUCLEOTIDE SEQUENCE</scope>
    <source>
        <strain evidence="4">Huo1</strain>
        <tissue evidence="4">Leaf</tissue>
    </source>
</reference>
<feature type="region of interest" description="Disordered" evidence="3">
    <location>
        <begin position="1"/>
        <end position="21"/>
    </location>
</feature>
<feature type="repeat" description="PPR" evidence="2">
    <location>
        <begin position="335"/>
        <end position="369"/>
    </location>
</feature>
<comment type="caution">
    <text evidence="4">The sequence shown here is derived from an EMBL/GenBank/DDBJ whole genome shotgun (WGS) entry which is preliminary data.</text>
</comment>
<dbReference type="PROSITE" id="PS51375">
    <property type="entry name" value="PPR"/>
    <property type="match status" value="5"/>
</dbReference>
<organism evidence="4">
    <name type="scientific">Salvia splendens</name>
    <name type="common">Scarlet sage</name>
    <dbReference type="NCBI Taxonomy" id="180675"/>
    <lineage>
        <taxon>Eukaryota</taxon>
        <taxon>Viridiplantae</taxon>
        <taxon>Streptophyta</taxon>
        <taxon>Embryophyta</taxon>
        <taxon>Tracheophyta</taxon>
        <taxon>Spermatophyta</taxon>
        <taxon>Magnoliopsida</taxon>
        <taxon>eudicotyledons</taxon>
        <taxon>Gunneridae</taxon>
        <taxon>Pentapetalae</taxon>
        <taxon>asterids</taxon>
        <taxon>lamiids</taxon>
        <taxon>Lamiales</taxon>
        <taxon>Lamiaceae</taxon>
        <taxon>Nepetoideae</taxon>
        <taxon>Mentheae</taxon>
        <taxon>Salviinae</taxon>
        <taxon>Salvia</taxon>
        <taxon>Salvia subgen. Calosphace</taxon>
        <taxon>core Calosphace</taxon>
    </lineage>
</organism>
<dbReference type="EMBL" id="PNBA02000010">
    <property type="protein sequence ID" value="KAG6409749.1"/>
    <property type="molecule type" value="Genomic_DNA"/>
</dbReference>
<dbReference type="PANTHER" id="PTHR47942">
    <property type="entry name" value="TETRATRICOPEPTIDE REPEAT (TPR)-LIKE SUPERFAMILY PROTEIN-RELATED"/>
    <property type="match status" value="1"/>
</dbReference>
<feature type="repeat" description="PPR" evidence="2">
    <location>
        <begin position="89"/>
        <end position="123"/>
    </location>
</feature>
<dbReference type="AlphaFoldDB" id="A0A8X8XBU4"/>
<name>A0A8X8XBU4_SALSN</name>
<accession>A0A8X8XBU4</accession>
<evidence type="ECO:0000256" key="1">
    <source>
        <dbReference type="ARBA" id="ARBA00022737"/>
    </source>
</evidence>
<feature type="repeat" description="PPR" evidence="2">
    <location>
        <begin position="300"/>
        <end position="334"/>
    </location>
</feature>
<evidence type="ECO:0000313" key="4">
    <source>
        <dbReference type="EMBL" id="KAG6409749.1"/>
    </source>
</evidence>
<dbReference type="Pfam" id="PF01535">
    <property type="entry name" value="PPR"/>
    <property type="match status" value="2"/>
</dbReference>
<dbReference type="PANTHER" id="PTHR47942:SF28">
    <property type="entry name" value="OS04G0520900 PROTEIN"/>
    <property type="match status" value="1"/>
</dbReference>
<feature type="repeat" description="PPR" evidence="2">
    <location>
        <begin position="193"/>
        <end position="228"/>
    </location>
</feature>
<gene>
    <name evidence="4" type="ORF">SASPL_127791</name>
</gene>
<dbReference type="Pfam" id="PF13041">
    <property type="entry name" value="PPR_2"/>
    <property type="match status" value="2"/>
</dbReference>
<dbReference type="InterPro" id="IPR011990">
    <property type="entry name" value="TPR-like_helical_dom_sf"/>
</dbReference>
<keyword evidence="1" id="KW-0677">Repeat</keyword>
<feature type="compositionally biased region" description="Polar residues" evidence="3">
    <location>
        <begin position="1"/>
        <end position="13"/>
    </location>
</feature>
<dbReference type="InterPro" id="IPR051222">
    <property type="entry name" value="PPR/CCM1_RNA-binding"/>
</dbReference>
<evidence type="ECO:0000313" key="5">
    <source>
        <dbReference type="Proteomes" id="UP000298416"/>
    </source>
</evidence>
<evidence type="ECO:0000256" key="3">
    <source>
        <dbReference type="SAM" id="MobiDB-lite"/>
    </source>
</evidence>
<dbReference type="Proteomes" id="UP000298416">
    <property type="component" value="Unassembled WGS sequence"/>
</dbReference>